<evidence type="ECO:0000256" key="6">
    <source>
        <dbReference type="ARBA" id="ARBA00022670"/>
    </source>
</evidence>
<evidence type="ECO:0000259" key="13">
    <source>
        <dbReference type="Pfam" id="PF01433"/>
    </source>
</evidence>
<evidence type="ECO:0000256" key="9">
    <source>
        <dbReference type="ARBA" id="ARBA00022833"/>
    </source>
</evidence>
<sequence>MSAPMASHPSTFGASTAGDDYLPTSGNGGYSVVRYDLDLDYRVATNRLTATALITARATMDLTRFSFDFAGLSVVRVTVNGVRPRKIAETVRKLVVTVDEVILDGTEFVVEVRYRGAPHPVRSAWGEVGWEELADGVIVAGQPCGAASWYPCNDQPADKATYRITITCEAAYTAVSNGPLVARSTRSGRTSWTYEMRQPMASYLATVQIGRYRSRRLAAEPVVQTVFHPGRLEREVSIDFAPVPQMMAVFSELFGPYPFDEYTVVVTDDALEIPLEAQGLAVFGSNHVNGMHGADRLIAHELAHQWFGNSLTVARWRDIWLHEGFACYAEWLWAESSGGVTADANAAVHRAALEAQPRDIVIGDPGPRAMFDDRVYKRGALALHAVRRAVGDEAFFEGLRAYVAECTHGLVAPIDFVEIMEQHSGGVDVGSVVDRWVEKRSLPKG</sequence>
<keyword evidence="8 15" id="KW-0378">Hydrolase</keyword>
<keyword evidence="9" id="KW-0862">Zinc</keyword>
<keyword evidence="7" id="KW-0479">Metal-binding</keyword>
<evidence type="ECO:0000256" key="5">
    <source>
        <dbReference type="ARBA" id="ARBA00015611"/>
    </source>
</evidence>
<feature type="domain" description="Peptidase M1 membrane alanine aminopeptidase" evidence="13">
    <location>
        <begin position="246"/>
        <end position="436"/>
    </location>
</feature>
<dbReference type="InterPro" id="IPR050344">
    <property type="entry name" value="Peptidase_M1_aminopeptidases"/>
</dbReference>
<dbReference type="EC" id="3.4.11.2" evidence="4"/>
<dbReference type="InterPro" id="IPR042097">
    <property type="entry name" value="Aminopeptidase_N-like_N_sf"/>
</dbReference>
<dbReference type="EMBL" id="CP162511">
    <property type="protein sequence ID" value="XDI04681.1"/>
    <property type="molecule type" value="Genomic_DNA"/>
</dbReference>
<proteinExistence type="inferred from homology"/>
<dbReference type="GO" id="GO:0008237">
    <property type="term" value="F:metallopeptidase activity"/>
    <property type="evidence" value="ECO:0007669"/>
    <property type="project" value="UniProtKB-KW"/>
</dbReference>
<evidence type="ECO:0000313" key="15">
    <source>
        <dbReference type="EMBL" id="XDI04681.1"/>
    </source>
</evidence>
<dbReference type="InterPro" id="IPR001930">
    <property type="entry name" value="Peptidase_M1"/>
</dbReference>
<dbReference type="Pfam" id="PF01433">
    <property type="entry name" value="Peptidase_M1"/>
    <property type="match status" value="1"/>
</dbReference>
<feature type="domain" description="Aminopeptidase N-like N-terminal" evidence="14">
    <location>
        <begin position="34"/>
        <end position="204"/>
    </location>
</feature>
<evidence type="ECO:0000256" key="8">
    <source>
        <dbReference type="ARBA" id="ARBA00022801"/>
    </source>
</evidence>
<dbReference type="AlphaFoldDB" id="A0AB39BEE4"/>
<dbReference type="CDD" id="cd09603">
    <property type="entry name" value="M1_APN_like"/>
    <property type="match status" value="1"/>
</dbReference>
<dbReference type="InterPro" id="IPR014782">
    <property type="entry name" value="Peptidase_M1_dom"/>
</dbReference>
<dbReference type="GO" id="GO:0016285">
    <property type="term" value="F:alanyl aminopeptidase activity"/>
    <property type="evidence" value="ECO:0007669"/>
    <property type="project" value="UniProtKB-EC"/>
</dbReference>
<comment type="catalytic activity">
    <reaction evidence="1">
        <text>Release of an N-terminal amino acid, Xaa-|-Yaa- from a peptide, amide or arylamide. Xaa is preferably Ala, but may be most amino acids including Pro (slow action). When a terminal hydrophobic residue is followed by a prolyl residue, the two may be released as an intact Xaa-Pro dipeptide.</text>
        <dbReference type="EC" id="3.4.11.2"/>
    </reaction>
</comment>
<evidence type="ECO:0000256" key="4">
    <source>
        <dbReference type="ARBA" id="ARBA00012564"/>
    </source>
</evidence>
<evidence type="ECO:0000256" key="12">
    <source>
        <dbReference type="ARBA" id="ARBA00031533"/>
    </source>
</evidence>
<comment type="similarity">
    <text evidence="3">Belongs to the peptidase M1 family.</text>
</comment>
<reference evidence="15" key="1">
    <citation type="submission" date="2024-05" db="EMBL/GenBank/DDBJ databases">
        <title>Herbiconiux sp. A18JL235.</title>
        <authorList>
            <person name="Zhang G."/>
        </authorList>
    </citation>
    <scope>NUCLEOTIDE SEQUENCE</scope>
    <source>
        <strain evidence="15">A18JL235</strain>
    </source>
</reference>
<gene>
    <name evidence="15" type="ORF">ABFY20_15255</name>
</gene>
<dbReference type="Pfam" id="PF17900">
    <property type="entry name" value="Peptidase_M1_N"/>
    <property type="match status" value="1"/>
</dbReference>
<evidence type="ECO:0000256" key="2">
    <source>
        <dbReference type="ARBA" id="ARBA00001947"/>
    </source>
</evidence>
<keyword evidence="15" id="KW-0031">Aminopeptidase</keyword>
<organism evidence="15">
    <name type="scientific">Herbiconiux sp. A18JL235</name>
    <dbReference type="NCBI Taxonomy" id="3152363"/>
    <lineage>
        <taxon>Bacteria</taxon>
        <taxon>Bacillati</taxon>
        <taxon>Actinomycetota</taxon>
        <taxon>Actinomycetes</taxon>
        <taxon>Micrococcales</taxon>
        <taxon>Microbacteriaceae</taxon>
        <taxon>Herbiconiux</taxon>
    </lineage>
</organism>
<dbReference type="Gene3D" id="2.60.40.1730">
    <property type="entry name" value="tricorn interacting facor f3 domain"/>
    <property type="match status" value="1"/>
</dbReference>
<protein>
    <recommendedName>
        <fullName evidence="5">Aminopeptidase N</fullName>
        <ecNumber evidence="4">3.4.11.2</ecNumber>
    </recommendedName>
    <alternativeName>
        <fullName evidence="11">Alanine aminopeptidase</fullName>
    </alternativeName>
    <alternativeName>
        <fullName evidence="12">Lysyl aminopeptidase</fullName>
    </alternativeName>
</protein>
<comment type="cofactor">
    <cofactor evidence="2">
        <name>Zn(2+)</name>
        <dbReference type="ChEBI" id="CHEBI:29105"/>
    </cofactor>
</comment>
<dbReference type="GO" id="GO:0008270">
    <property type="term" value="F:zinc ion binding"/>
    <property type="evidence" value="ECO:0007669"/>
    <property type="project" value="InterPro"/>
</dbReference>
<dbReference type="InterPro" id="IPR027268">
    <property type="entry name" value="Peptidase_M4/M1_CTD_sf"/>
</dbReference>
<evidence type="ECO:0000256" key="3">
    <source>
        <dbReference type="ARBA" id="ARBA00010136"/>
    </source>
</evidence>
<dbReference type="SUPFAM" id="SSF55486">
    <property type="entry name" value="Metalloproteases ('zincins'), catalytic domain"/>
    <property type="match status" value="1"/>
</dbReference>
<evidence type="ECO:0000259" key="14">
    <source>
        <dbReference type="Pfam" id="PF17900"/>
    </source>
</evidence>
<dbReference type="PANTHER" id="PTHR11533">
    <property type="entry name" value="PROTEASE M1 ZINC METALLOPROTEASE"/>
    <property type="match status" value="1"/>
</dbReference>
<dbReference type="PANTHER" id="PTHR11533:SF297">
    <property type="entry name" value="AMINOPEPTIDASE N"/>
    <property type="match status" value="1"/>
</dbReference>
<dbReference type="RefSeq" id="WP_368497086.1">
    <property type="nucleotide sequence ID" value="NZ_CP162511.1"/>
</dbReference>
<dbReference type="GO" id="GO:0006508">
    <property type="term" value="P:proteolysis"/>
    <property type="evidence" value="ECO:0007669"/>
    <property type="project" value="UniProtKB-KW"/>
</dbReference>
<keyword evidence="10" id="KW-0482">Metalloprotease</keyword>
<evidence type="ECO:0000256" key="11">
    <source>
        <dbReference type="ARBA" id="ARBA00029811"/>
    </source>
</evidence>
<keyword evidence="6" id="KW-0645">Protease</keyword>
<name>A0AB39BEE4_9MICO</name>
<dbReference type="Gene3D" id="1.10.390.10">
    <property type="entry name" value="Neutral Protease Domain 2"/>
    <property type="match status" value="1"/>
</dbReference>
<dbReference type="InterPro" id="IPR045357">
    <property type="entry name" value="Aminopeptidase_N-like_N"/>
</dbReference>
<dbReference type="SUPFAM" id="SSF63737">
    <property type="entry name" value="Leukotriene A4 hydrolase N-terminal domain"/>
    <property type="match status" value="1"/>
</dbReference>
<dbReference type="PRINTS" id="PR00756">
    <property type="entry name" value="ALADIPTASE"/>
</dbReference>
<evidence type="ECO:0000256" key="10">
    <source>
        <dbReference type="ARBA" id="ARBA00023049"/>
    </source>
</evidence>
<accession>A0AB39BEE4</accession>
<evidence type="ECO:0000256" key="1">
    <source>
        <dbReference type="ARBA" id="ARBA00000098"/>
    </source>
</evidence>
<evidence type="ECO:0000256" key="7">
    <source>
        <dbReference type="ARBA" id="ARBA00022723"/>
    </source>
</evidence>